<evidence type="ECO:0000313" key="3">
    <source>
        <dbReference type="WBParaSite" id="PSU_v2.g3462.t1"/>
    </source>
</evidence>
<keyword evidence="1" id="KW-0732">Signal</keyword>
<dbReference type="WBParaSite" id="PSU_v2.g3462.t1">
    <property type="protein sequence ID" value="PSU_v2.g3462.t1"/>
    <property type="gene ID" value="PSU_v2.g3462"/>
</dbReference>
<evidence type="ECO:0000313" key="2">
    <source>
        <dbReference type="Proteomes" id="UP000887577"/>
    </source>
</evidence>
<dbReference type="Proteomes" id="UP000887577">
    <property type="component" value="Unplaced"/>
</dbReference>
<dbReference type="AlphaFoldDB" id="A0A914YTZ3"/>
<evidence type="ECO:0000256" key="1">
    <source>
        <dbReference type="SAM" id="SignalP"/>
    </source>
</evidence>
<protein>
    <submittedName>
        <fullName evidence="3">Transmembrane protein</fullName>
    </submittedName>
</protein>
<keyword evidence="2" id="KW-1185">Reference proteome</keyword>
<feature type="chain" id="PRO_5036848626" evidence="1">
    <location>
        <begin position="21"/>
        <end position="194"/>
    </location>
</feature>
<organism evidence="2 3">
    <name type="scientific">Panagrolaimus superbus</name>
    <dbReference type="NCBI Taxonomy" id="310955"/>
    <lineage>
        <taxon>Eukaryota</taxon>
        <taxon>Metazoa</taxon>
        <taxon>Ecdysozoa</taxon>
        <taxon>Nematoda</taxon>
        <taxon>Chromadorea</taxon>
        <taxon>Rhabditida</taxon>
        <taxon>Tylenchina</taxon>
        <taxon>Panagrolaimomorpha</taxon>
        <taxon>Panagrolaimoidea</taxon>
        <taxon>Panagrolaimidae</taxon>
        <taxon>Panagrolaimus</taxon>
    </lineage>
</organism>
<name>A0A914YTZ3_9BILA</name>
<sequence>MNCCFKILFAAFLLLNFIGAANFQENASKNVQFLDGKIYAKSIDEILSDGADVGIQQGNDVMIIKEGSINLTLTFNELEFEVCKDDCIGEAQICYESLNGLDDTNAVGSCFKFPSSCDFGLKNGKYNDQIYFADTLVYQDSGCLKSKMKYRLAEVKHNLQFKSCDPNINPTDKMIKLQFIYLSSWPIIVVSMFL</sequence>
<feature type="signal peptide" evidence="1">
    <location>
        <begin position="1"/>
        <end position="20"/>
    </location>
</feature>
<accession>A0A914YTZ3</accession>
<reference evidence="3" key="1">
    <citation type="submission" date="2022-11" db="UniProtKB">
        <authorList>
            <consortium name="WormBaseParasite"/>
        </authorList>
    </citation>
    <scope>IDENTIFICATION</scope>
</reference>
<proteinExistence type="predicted"/>